<feature type="domain" description="CP-type G" evidence="6">
    <location>
        <begin position="108"/>
        <end position="276"/>
    </location>
</feature>
<evidence type="ECO:0000313" key="8">
    <source>
        <dbReference type="Proteomes" id="UP001589813"/>
    </source>
</evidence>
<keyword evidence="3" id="KW-0862">Zinc</keyword>
<keyword evidence="3" id="KW-0479">Metal-binding</keyword>
<keyword evidence="1 3" id="KW-0547">Nucleotide-binding</keyword>
<evidence type="ECO:0000313" key="7">
    <source>
        <dbReference type="EMBL" id="MFC0047546.1"/>
    </source>
</evidence>
<keyword evidence="3" id="KW-0963">Cytoplasm</keyword>
<evidence type="ECO:0000259" key="5">
    <source>
        <dbReference type="PROSITE" id="PS50936"/>
    </source>
</evidence>
<dbReference type="InterPro" id="IPR010914">
    <property type="entry name" value="RsgA_GTPase_dom"/>
</dbReference>
<comment type="similarity">
    <text evidence="3">Belongs to the TRAFAC class YlqF/YawG GTPase family. RsgA subfamily.</text>
</comment>
<dbReference type="Gene3D" id="2.40.50.140">
    <property type="entry name" value="Nucleic acid-binding proteins"/>
    <property type="match status" value="1"/>
</dbReference>
<sequence>MTKKKHLTQRQNDRIAGNQQKRLDRLAQKAAKADQQIEQAAFSEAEPGIVISRFGQHADIEAKDGTITRCNLRRTIGSLVCGDAVVFRRALQSQGTIDGVVEAVQERSSVLSRPDFYDGLKPVAANIDLLIIVSAVLPALSLNIIDRYLVAAETMQIKPLLLLNKIDLLSEQQRTEVEQQLDIYRKIGYETLLLSAKSGEGMAQLDHYLSQGTSIFVGQSGVGKSSLLNNLLPEMGVVTQEVSDVSGLGQHTTTVARLYHLTQGGQLIDSPGIREFALWHLSDEEVSWGYREFRPWLGRCKFRDCTHGNDPGCALHHAVETGDIAVERFDNYHKILLSMAQDKPSYL</sequence>
<dbReference type="SUPFAM" id="SSF52540">
    <property type="entry name" value="P-loop containing nucleoside triphosphate hydrolases"/>
    <property type="match status" value="1"/>
</dbReference>
<dbReference type="HAMAP" id="MF_01820">
    <property type="entry name" value="GTPase_RsgA"/>
    <property type="match status" value="1"/>
</dbReference>
<dbReference type="EC" id="3.6.1.-" evidence="3"/>
<dbReference type="NCBIfam" id="TIGR00157">
    <property type="entry name" value="ribosome small subunit-dependent GTPase A"/>
    <property type="match status" value="1"/>
</dbReference>
<accession>A0ABV6B9I9</accession>
<evidence type="ECO:0000256" key="2">
    <source>
        <dbReference type="ARBA" id="ARBA00023134"/>
    </source>
</evidence>
<dbReference type="RefSeq" id="WP_377240931.1">
    <property type="nucleotide sequence ID" value="NZ_JBHLXP010000001.1"/>
</dbReference>
<feature type="binding site" evidence="3">
    <location>
        <position position="300"/>
    </location>
    <ligand>
        <name>Zn(2+)</name>
        <dbReference type="ChEBI" id="CHEBI:29105"/>
    </ligand>
</feature>
<feature type="domain" description="EngC GTPase" evidence="5">
    <location>
        <begin position="125"/>
        <end position="274"/>
    </location>
</feature>
<keyword evidence="2 3" id="KW-0342">GTP-binding</keyword>
<evidence type="ECO:0000259" key="6">
    <source>
        <dbReference type="PROSITE" id="PS51721"/>
    </source>
</evidence>
<gene>
    <name evidence="3 7" type="primary">rsgA</name>
    <name evidence="7" type="ORF">ACFFJP_04460</name>
</gene>
<dbReference type="InterPro" id="IPR012340">
    <property type="entry name" value="NA-bd_OB-fold"/>
</dbReference>
<keyword evidence="3" id="KW-0690">Ribosome biogenesis</keyword>
<protein>
    <recommendedName>
        <fullName evidence="3">Small ribosomal subunit biogenesis GTPase RsgA</fullName>
        <ecNumber evidence="3">3.6.1.-</ecNumber>
    </recommendedName>
</protein>
<comment type="caution">
    <text evidence="7">The sequence shown here is derived from an EMBL/GenBank/DDBJ whole genome shotgun (WGS) entry which is preliminary data.</text>
</comment>
<evidence type="ECO:0000256" key="3">
    <source>
        <dbReference type="HAMAP-Rule" id="MF_01820"/>
    </source>
</evidence>
<feature type="binding site" evidence="3">
    <location>
        <begin position="164"/>
        <end position="167"/>
    </location>
    <ligand>
        <name>GTP</name>
        <dbReference type="ChEBI" id="CHEBI:37565"/>
    </ligand>
</feature>
<keyword evidence="3" id="KW-0699">rRNA-binding</keyword>
<dbReference type="InterPro" id="IPR030378">
    <property type="entry name" value="G_CP_dom"/>
</dbReference>
<dbReference type="PROSITE" id="PS51721">
    <property type="entry name" value="G_CP"/>
    <property type="match status" value="1"/>
</dbReference>
<feature type="binding site" evidence="3">
    <location>
        <begin position="218"/>
        <end position="226"/>
    </location>
    <ligand>
        <name>GTP</name>
        <dbReference type="ChEBI" id="CHEBI:37565"/>
    </ligand>
</feature>
<keyword evidence="3 7" id="KW-0378">Hydrolase</keyword>
<dbReference type="InterPro" id="IPR027417">
    <property type="entry name" value="P-loop_NTPase"/>
</dbReference>
<dbReference type="Pfam" id="PF03193">
    <property type="entry name" value="RsgA_GTPase"/>
    <property type="match status" value="1"/>
</dbReference>
<name>A0ABV6B9I9_9GAMM</name>
<comment type="subcellular location">
    <subcellularLocation>
        <location evidence="3">Cytoplasm</location>
    </subcellularLocation>
</comment>
<dbReference type="InterPro" id="IPR004881">
    <property type="entry name" value="Ribosome_biogen_GTPase_RsgA"/>
</dbReference>
<dbReference type="Gene3D" id="3.40.50.300">
    <property type="entry name" value="P-loop containing nucleotide triphosphate hydrolases"/>
    <property type="match status" value="1"/>
</dbReference>
<organism evidence="7 8">
    <name type="scientific">Rheinheimera tilapiae</name>
    <dbReference type="NCBI Taxonomy" id="875043"/>
    <lineage>
        <taxon>Bacteria</taxon>
        <taxon>Pseudomonadati</taxon>
        <taxon>Pseudomonadota</taxon>
        <taxon>Gammaproteobacteria</taxon>
        <taxon>Chromatiales</taxon>
        <taxon>Chromatiaceae</taxon>
        <taxon>Rheinheimera</taxon>
    </lineage>
</organism>
<comment type="function">
    <text evidence="3">One of several proteins that assist in the late maturation steps of the functional core of the 30S ribosomal subunit. Helps release RbfA from mature subunits. May play a role in the assembly of ribosomal proteins into the subunit. Circularly permuted GTPase that catalyzes slow GTP hydrolysis, GTPase activity is stimulated by the 30S ribosomal subunit.</text>
</comment>
<dbReference type="GO" id="GO:0016787">
    <property type="term" value="F:hydrolase activity"/>
    <property type="evidence" value="ECO:0007669"/>
    <property type="project" value="UniProtKB-KW"/>
</dbReference>
<dbReference type="PANTHER" id="PTHR32120:SF11">
    <property type="entry name" value="SMALL RIBOSOMAL SUBUNIT BIOGENESIS GTPASE RSGA 1, MITOCHONDRIAL-RELATED"/>
    <property type="match status" value="1"/>
</dbReference>
<comment type="subunit">
    <text evidence="3">Monomer. Associates with 30S ribosomal subunit, binds 16S rRNA.</text>
</comment>
<comment type="cofactor">
    <cofactor evidence="3">
        <name>Zn(2+)</name>
        <dbReference type="ChEBI" id="CHEBI:29105"/>
    </cofactor>
    <text evidence="3">Binds 1 zinc ion per subunit.</text>
</comment>
<dbReference type="CDD" id="cd01854">
    <property type="entry name" value="YjeQ_EngC"/>
    <property type="match status" value="1"/>
</dbReference>
<keyword evidence="3" id="KW-0694">RNA-binding</keyword>
<dbReference type="Proteomes" id="UP001589813">
    <property type="component" value="Unassembled WGS sequence"/>
</dbReference>
<dbReference type="EMBL" id="JBHLXP010000001">
    <property type="protein sequence ID" value="MFC0047546.1"/>
    <property type="molecule type" value="Genomic_DNA"/>
</dbReference>
<feature type="binding site" evidence="3">
    <location>
        <position position="305"/>
    </location>
    <ligand>
        <name>Zn(2+)</name>
        <dbReference type="ChEBI" id="CHEBI:29105"/>
    </ligand>
</feature>
<reference evidence="7 8" key="1">
    <citation type="submission" date="2024-09" db="EMBL/GenBank/DDBJ databases">
        <authorList>
            <person name="Sun Q."/>
            <person name="Mori K."/>
        </authorList>
    </citation>
    <scope>NUCLEOTIDE SEQUENCE [LARGE SCALE GENOMIC DNA]</scope>
    <source>
        <strain evidence="7 8">KCTC 23315</strain>
    </source>
</reference>
<feature type="binding site" evidence="3">
    <location>
        <position position="313"/>
    </location>
    <ligand>
        <name>Zn(2+)</name>
        <dbReference type="ChEBI" id="CHEBI:29105"/>
    </ligand>
</feature>
<dbReference type="Gene3D" id="1.10.40.50">
    <property type="entry name" value="Probable gtpase engc, domain 3"/>
    <property type="match status" value="1"/>
</dbReference>
<keyword evidence="8" id="KW-1185">Reference proteome</keyword>
<evidence type="ECO:0000256" key="1">
    <source>
        <dbReference type="ARBA" id="ARBA00022741"/>
    </source>
</evidence>
<proteinExistence type="inferred from homology"/>
<dbReference type="NCBIfam" id="NF008931">
    <property type="entry name" value="PRK12288.1"/>
    <property type="match status" value="1"/>
</dbReference>
<dbReference type="PROSITE" id="PS50936">
    <property type="entry name" value="ENGC_GTPASE"/>
    <property type="match status" value="1"/>
</dbReference>
<evidence type="ECO:0000256" key="4">
    <source>
        <dbReference type="SAM" id="MobiDB-lite"/>
    </source>
</evidence>
<dbReference type="PANTHER" id="PTHR32120">
    <property type="entry name" value="SMALL RIBOSOMAL SUBUNIT BIOGENESIS GTPASE RSGA"/>
    <property type="match status" value="1"/>
</dbReference>
<feature type="binding site" evidence="3">
    <location>
        <position position="307"/>
    </location>
    <ligand>
        <name>Zn(2+)</name>
        <dbReference type="ChEBI" id="CHEBI:29105"/>
    </ligand>
</feature>
<feature type="region of interest" description="Disordered" evidence="4">
    <location>
        <begin position="1"/>
        <end position="22"/>
    </location>
</feature>